<feature type="region of interest" description="Disordered" evidence="1">
    <location>
        <begin position="231"/>
        <end position="258"/>
    </location>
</feature>
<evidence type="ECO:0000313" key="3">
    <source>
        <dbReference type="EMBL" id="WTZ08867.1"/>
    </source>
</evidence>
<sequence length="258" mass="27625">MGIRTLHRRTATGMRTLHRRTVMVTTVVVATATVAAAVVPVLFAPVPAVAAEAGTARLPGLVGSSRGEDREEDFGARLSRDLQAALSARPGTVLVSVPDDTSGDRARTTAGDRLRWPAVVAGARAFLRAGACRLRVFTRLRDVRPRRVFFGPSRGPGAHITTGRLPRAANGGRVHGIGSFTGPARSYRVIVLSYDHPTTPYGARAVERFARAVHRGFFRGGGLFRGLTAGRAVSERRDGSAPYAPPRDRDEPERDATS</sequence>
<organism evidence="3">
    <name type="scientific">Streptomyces sp. NBC_01393</name>
    <dbReference type="NCBI Taxonomy" id="2903851"/>
    <lineage>
        <taxon>Bacteria</taxon>
        <taxon>Bacillati</taxon>
        <taxon>Actinomycetota</taxon>
        <taxon>Actinomycetes</taxon>
        <taxon>Kitasatosporales</taxon>
        <taxon>Streptomycetaceae</taxon>
        <taxon>Streptomyces</taxon>
    </lineage>
</organism>
<proteinExistence type="predicted"/>
<protein>
    <submittedName>
        <fullName evidence="3">Uncharacterized protein</fullName>
    </submittedName>
</protein>
<evidence type="ECO:0000256" key="2">
    <source>
        <dbReference type="SAM" id="Phobius"/>
    </source>
</evidence>
<keyword evidence="2" id="KW-1133">Transmembrane helix</keyword>
<accession>A0AAU3HTE2</accession>
<keyword evidence="2" id="KW-0812">Transmembrane</keyword>
<reference evidence="3" key="1">
    <citation type="submission" date="2022-10" db="EMBL/GenBank/DDBJ databases">
        <title>The complete genomes of actinobacterial strains from the NBC collection.</title>
        <authorList>
            <person name="Joergensen T.S."/>
            <person name="Alvarez Arevalo M."/>
            <person name="Sterndorff E.B."/>
            <person name="Faurdal D."/>
            <person name="Vuksanovic O."/>
            <person name="Mourched A.-S."/>
            <person name="Charusanti P."/>
            <person name="Shaw S."/>
            <person name="Blin K."/>
            <person name="Weber T."/>
        </authorList>
    </citation>
    <scope>NUCLEOTIDE SEQUENCE</scope>
    <source>
        <strain evidence="3">NBC_01393</strain>
    </source>
</reference>
<dbReference type="AlphaFoldDB" id="A0AAU3HTE2"/>
<name>A0AAU3HTE2_9ACTN</name>
<gene>
    <name evidence="3" type="ORF">OG699_13220</name>
</gene>
<evidence type="ECO:0000256" key="1">
    <source>
        <dbReference type="SAM" id="MobiDB-lite"/>
    </source>
</evidence>
<keyword evidence="2" id="KW-0472">Membrane</keyword>
<dbReference type="EMBL" id="CP109546">
    <property type="protein sequence ID" value="WTZ08867.1"/>
    <property type="molecule type" value="Genomic_DNA"/>
</dbReference>
<feature type="compositionally biased region" description="Basic and acidic residues" evidence="1">
    <location>
        <begin position="246"/>
        <end position="258"/>
    </location>
</feature>
<feature type="transmembrane region" description="Helical" evidence="2">
    <location>
        <begin position="21"/>
        <end position="43"/>
    </location>
</feature>